<protein>
    <submittedName>
        <fullName evidence="1">Uncharacterized protein</fullName>
    </submittedName>
</protein>
<evidence type="ECO:0000313" key="2">
    <source>
        <dbReference type="Proteomes" id="UP001234297"/>
    </source>
</evidence>
<dbReference type="EMBL" id="CM056810">
    <property type="protein sequence ID" value="KAJ8645358.1"/>
    <property type="molecule type" value="Genomic_DNA"/>
</dbReference>
<keyword evidence="2" id="KW-1185">Reference proteome</keyword>
<sequence>MLGEISSCEFAEGETPSRYELLSMVRKHSKFLENTIVEQDASDVEVDSQFWHDVLDLYFIRNRESKGRQDDDLIFFVRDINLHGYGFNDDMEEIPPYFVRRWAPKLEKVIGENAAEVDWQRSFFLNLIAHTSYSVTVAICSIQELRKYQHGGDTPLSPVYKMPMIHLMVFSLLTHIVSSVATSYVTAVSSTSLPQKHHHRARPCTENATAKPPSSPTTPSLLVLAFSSTVDRQPLNISISFPIAEQKHSPSSSSCHHIHRCATIVLILNPIEVKESLVVKTVYASPSRVDFQLDSKKAAETLPAYPNICFAVDDFDSTFDAVVLSETDHCYCVLLNAHDGAAFPIEKAGHEGNCSEISSKTDNVSGRANLSKITLFSGFVGYQMVRDAYDAGKSRFGSLLSVGHSSKTDKLFMRGPGGRGEVEVAVSGIADQSSQDSGPHSPVQLSKRGFGIGLGTIVRKAASAASVAAKQAYAAAAAAAMNSDAEMLPLKCCLMSISLPWDYIAHDLLFKGSPPLNM</sequence>
<comment type="caution">
    <text evidence="1">The sequence shown here is derived from an EMBL/GenBank/DDBJ whole genome shotgun (WGS) entry which is preliminary data.</text>
</comment>
<evidence type="ECO:0000313" key="1">
    <source>
        <dbReference type="EMBL" id="KAJ8645358.1"/>
    </source>
</evidence>
<accession>A0ACC2MJ16</accession>
<dbReference type="Proteomes" id="UP001234297">
    <property type="component" value="Chromosome 2"/>
</dbReference>
<reference evidence="1 2" key="1">
    <citation type="journal article" date="2022" name="Hortic Res">
        <title>A haplotype resolved chromosomal level avocado genome allows analysis of novel avocado genes.</title>
        <authorList>
            <person name="Nath O."/>
            <person name="Fletcher S.J."/>
            <person name="Hayward A."/>
            <person name="Shaw L.M."/>
            <person name="Masouleh A.K."/>
            <person name="Furtado A."/>
            <person name="Henry R.J."/>
            <person name="Mitter N."/>
        </authorList>
    </citation>
    <scope>NUCLEOTIDE SEQUENCE [LARGE SCALE GENOMIC DNA]</scope>
    <source>
        <strain evidence="2">cv. Hass</strain>
    </source>
</reference>
<proteinExistence type="predicted"/>
<name>A0ACC2MJ16_PERAE</name>
<gene>
    <name evidence="1" type="ORF">MRB53_007106</name>
</gene>
<organism evidence="1 2">
    <name type="scientific">Persea americana</name>
    <name type="common">Avocado</name>
    <dbReference type="NCBI Taxonomy" id="3435"/>
    <lineage>
        <taxon>Eukaryota</taxon>
        <taxon>Viridiplantae</taxon>
        <taxon>Streptophyta</taxon>
        <taxon>Embryophyta</taxon>
        <taxon>Tracheophyta</taxon>
        <taxon>Spermatophyta</taxon>
        <taxon>Magnoliopsida</taxon>
        <taxon>Magnoliidae</taxon>
        <taxon>Laurales</taxon>
        <taxon>Lauraceae</taxon>
        <taxon>Persea</taxon>
    </lineage>
</organism>